<evidence type="ECO:0000256" key="1">
    <source>
        <dbReference type="SAM" id="MobiDB-lite"/>
    </source>
</evidence>
<keyword evidence="3" id="KW-1185">Reference proteome</keyword>
<accession>A0AAD7R0K9</accession>
<reference evidence="2" key="1">
    <citation type="journal article" date="2023" name="Science">
        <title>Genome structures resolve the early diversification of teleost fishes.</title>
        <authorList>
            <person name="Parey E."/>
            <person name="Louis A."/>
            <person name="Montfort J."/>
            <person name="Bouchez O."/>
            <person name="Roques C."/>
            <person name="Iampietro C."/>
            <person name="Lluch J."/>
            <person name="Castinel A."/>
            <person name="Donnadieu C."/>
            <person name="Desvignes T."/>
            <person name="Floi Bucao C."/>
            <person name="Jouanno E."/>
            <person name="Wen M."/>
            <person name="Mejri S."/>
            <person name="Dirks R."/>
            <person name="Jansen H."/>
            <person name="Henkel C."/>
            <person name="Chen W.J."/>
            <person name="Zahm M."/>
            <person name="Cabau C."/>
            <person name="Klopp C."/>
            <person name="Thompson A.W."/>
            <person name="Robinson-Rechavi M."/>
            <person name="Braasch I."/>
            <person name="Lecointre G."/>
            <person name="Bobe J."/>
            <person name="Postlethwait J.H."/>
            <person name="Berthelot C."/>
            <person name="Roest Crollius H."/>
            <person name="Guiguen Y."/>
        </authorList>
    </citation>
    <scope>NUCLEOTIDE SEQUENCE</scope>
    <source>
        <strain evidence="2">NC1722</strain>
    </source>
</reference>
<dbReference type="AlphaFoldDB" id="A0AAD7R0K9"/>
<dbReference type="EMBL" id="JAINUG010002243">
    <property type="protein sequence ID" value="KAJ8350989.1"/>
    <property type="molecule type" value="Genomic_DNA"/>
</dbReference>
<name>A0AAD7R0K9_9TELE</name>
<evidence type="ECO:0000313" key="3">
    <source>
        <dbReference type="Proteomes" id="UP001221898"/>
    </source>
</evidence>
<evidence type="ECO:0000313" key="2">
    <source>
        <dbReference type="EMBL" id="KAJ8350989.1"/>
    </source>
</evidence>
<dbReference type="Proteomes" id="UP001221898">
    <property type="component" value="Unassembled WGS sequence"/>
</dbReference>
<proteinExistence type="predicted"/>
<sequence>MFGTNFKGTCPHKSSSPLHPASAPKPGSKPKSKCLRCAEVRQLHSTSGGPAYDITVRAALSTQHQLPNRAANRKASAFAALKSVSSIRRQADQRMTSLSGH</sequence>
<feature type="region of interest" description="Disordered" evidence="1">
    <location>
        <begin position="1"/>
        <end position="33"/>
    </location>
</feature>
<protein>
    <submittedName>
        <fullName evidence="2">Uncharacterized protein</fullName>
    </submittedName>
</protein>
<gene>
    <name evidence="2" type="ORF">AAFF_G00168170</name>
</gene>
<organism evidence="2 3">
    <name type="scientific">Aldrovandia affinis</name>
    <dbReference type="NCBI Taxonomy" id="143900"/>
    <lineage>
        <taxon>Eukaryota</taxon>
        <taxon>Metazoa</taxon>
        <taxon>Chordata</taxon>
        <taxon>Craniata</taxon>
        <taxon>Vertebrata</taxon>
        <taxon>Euteleostomi</taxon>
        <taxon>Actinopterygii</taxon>
        <taxon>Neopterygii</taxon>
        <taxon>Teleostei</taxon>
        <taxon>Notacanthiformes</taxon>
        <taxon>Halosauridae</taxon>
        <taxon>Aldrovandia</taxon>
    </lineage>
</organism>
<comment type="caution">
    <text evidence="2">The sequence shown here is derived from an EMBL/GenBank/DDBJ whole genome shotgun (WGS) entry which is preliminary data.</text>
</comment>